<evidence type="ECO:0000313" key="3">
    <source>
        <dbReference type="Proteomes" id="UP000034778"/>
    </source>
</evidence>
<dbReference type="Pfam" id="PF09997">
    <property type="entry name" value="DUF2238"/>
    <property type="match status" value="1"/>
</dbReference>
<accession>A0A0G0A2P4</accession>
<gene>
    <name evidence="2" type="ORF">UR35_C0001G0078</name>
</gene>
<keyword evidence="1" id="KW-0812">Transmembrane</keyword>
<name>A0A0G0A2P4_9BACT</name>
<evidence type="ECO:0000313" key="2">
    <source>
        <dbReference type="EMBL" id="KKP45481.1"/>
    </source>
</evidence>
<feature type="transmembrane region" description="Helical" evidence="1">
    <location>
        <begin position="34"/>
        <end position="54"/>
    </location>
</feature>
<dbReference type="EMBL" id="LBOW01000001">
    <property type="protein sequence ID" value="KKP45481.1"/>
    <property type="molecule type" value="Genomic_DNA"/>
</dbReference>
<evidence type="ECO:0000256" key="1">
    <source>
        <dbReference type="SAM" id="Phobius"/>
    </source>
</evidence>
<dbReference type="AlphaFoldDB" id="A0A0G0A2P4"/>
<dbReference type="STRING" id="1618566.UR35_C0001G0078"/>
<sequence>MNIYTIGIVLVGMIILLITAEVMSHYFKIHSDKFYVIFHFAGGALSFLLFLNLFNNKLLAFFLVLVIGILWEIHEWILWKLYIKTKLYKPKSKDTICDLVMDISGALIFYVIEILHIF</sequence>
<organism evidence="2 3">
    <name type="scientific">Candidatus Woesebacteria bacterium GW2011_GWB1_33_22</name>
    <dbReference type="NCBI Taxonomy" id="1618566"/>
    <lineage>
        <taxon>Bacteria</taxon>
        <taxon>Candidatus Woeseibacteriota</taxon>
    </lineage>
</organism>
<reference evidence="2 3" key="1">
    <citation type="journal article" date="2015" name="Nature">
        <title>rRNA introns, odd ribosomes, and small enigmatic genomes across a large radiation of phyla.</title>
        <authorList>
            <person name="Brown C.T."/>
            <person name="Hug L.A."/>
            <person name="Thomas B.C."/>
            <person name="Sharon I."/>
            <person name="Castelle C.J."/>
            <person name="Singh A."/>
            <person name="Wilkins M.J."/>
            <person name="Williams K.H."/>
            <person name="Banfield J.F."/>
        </authorList>
    </citation>
    <scope>NUCLEOTIDE SEQUENCE [LARGE SCALE GENOMIC DNA]</scope>
</reference>
<keyword evidence="1" id="KW-0472">Membrane</keyword>
<feature type="transmembrane region" description="Helical" evidence="1">
    <location>
        <begin position="60"/>
        <end position="79"/>
    </location>
</feature>
<protein>
    <submittedName>
        <fullName evidence="2">Uncharacterized protein</fullName>
    </submittedName>
</protein>
<proteinExistence type="predicted"/>
<feature type="transmembrane region" description="Helical" evidence="1">
    <location>
        <begin position="6"/>
        <end position="27"/>
    </location>
</feature>
<feature type="transmembrane region" description="Helical" evidence="1">
    <location>
        <begin position="99"/>
        <end position="117"/>
    </location>
</feature>
<dbReference type="InterPro" id="IPR014509">
    <property type="entry name" value="YjdF-like"/>
</dbReference>
<comment type="caution">
    <text evidence="2">The sequence shown here is derived from an EMBL/GenBank/DDBJ whole genome shotgun (WGS) entry which is preliminary data.</text>
</comment>
<keyword evidence="1" id="KW-1133">Transmembrane helix</keyword>
<dbReference type="Proteomes" id="UP000034778">
    <property type="component" value="Unassembled WGS sequence"/>
</dbReference>